<dbReference type="RefSeq" id="WP_116412206.1">
    <property type="nucleotide sequence ID" value="NZ_NBXB01000034.1"/>
</dbReference>
<dbReference type="EMBL" id="NBXB01000034">
    <property type="protein sequence ID" value="RFA13645.1"/>
    <property type="molecule type" value="Genomic_DNA"/>
</dbReference>
<dbReference type="Pfam" id="PF00583">
    <property type="entry name" value="Acetyltransf_1"/>
    <property type="match status" value="1"/>
</dbReference>
<dbReference type="InterPro" id="IPR050832">
    <property type="entry name" value="Bact_Acetyltransf"/>
</dbReference>
<evidence type="ECO:0000256" key="1">
    <source>
        <dbReference type="ARBA" id="ARBA00022679"/>
    </source>
</evidence>
<dbReference type="PROSITE" id="PS51186">
    <property type="entry name" value="GNAT"/>
    <property type="match status" value="1"/>
</dbReference>
<dbReference type="GO" id="GO:0016747">
    <property type="term" value="F:acyltransferase activity, transferring groups other than amino-acyl groups"/>
    <property type="evidence" value="ECO:0007669"/>
    <property type="project" value="InterPro"/>
</dbReference>
<protein>
    <submittedName>
        <fullName evidence="4">GNAT family N-acetyltransferase</fullName>
    </submittedName>
</protein>
<evidence type="ECO:0000259" key="3">
    <source>
        <dbReference type="PROSITE" id="PS51186"/>
    </source>
</evidence>
<dbReference type="InterPro" id="IPR000182">
    <property type="entry name" value="GNAT_dom"/>
</dbReference>
<dbReference type="AlphaFoldDB" id="A0A3E0VVM2"/>
<organism evidence="4 5">
    <name type="scientific">Subtercola boreus</name>
    <dbReference type="NCBI Taxonomy" id="120213"/>
    <lineage>
        <taxon>Bacteria</taxon>
        <taxon>Bacillati</taxon>
        <taxon>Actinomycetota</taxon>
        <taxon>Actinomycetes</taxon>
        <taxon>Micrococcales</taxon>
        <taxon>Microbacteriaceae</taxon>
        <taxon>Subtercola</taxon>
    </lineage>
</organism>
<comment type="caution">
    <text evidence="4">The sequence shown here is derived from an EMBL/GenBank/DDBJ whole genome shotgun (WGS) entry which is preliminary data.</text>
</comment>
<keyword evidence="1 4" id="KW-0808">Transferase</keyword>
<feature type="domain" description="N-acetyltransferase" evidence="3">
    <location>
        <begin position="3"/>
        <end position="154"/>
    </location>
</feature>
<name>A0A3E0VVM2_9MICO</name>
<gene>
    <name evidence="4" type="ORF">B7R22_13415</name>
</gene>
<dbReference type="InterPro" id="IPR016181">
    <property type="entry name" value="Acyl_CoA_acyltransferase"/>
</dbReference>
<dbReference type="CDD" id="cd04301">
    <property type="entry name" value="NAT_SF"/>
    <property type="match status" value="1"/>
</dbReference>
<sequence>MPLRVRFAQARDLSAIEQIENRADQLLINQFHPDGWPAAPAGAARASQPGFLLVAELADDSVAGFAHVLETEGFCHLEQLSVTPEHARQGVGRMLVEAAKQHARMRGHAQISLRTFADVPWNAPFYATAGFIEEEPTTPFHRSLIDVEAEHGLDRYERRVHMVAHLTSHALPAVAE</sequence>
<evidence type="ECO:0000313" key="4">
    <source>
        <dbReference type="EMBL" id="RFA13645.1"/>
    </source>
</evidence>
<keyword evidence="2" id="KW-0012">Acyltransferase</keyword>
<evidence type="ECO:0000256" key="2">
    <source>
        <dbReference type="ARBA" id="ARBA00023315"/>
    </source>
</evidence>
<accession>A0A3E0VVM2</accession>
<dbReference type="Proteomes" id="UP000256541">
    <property type="component" value="Unassembled WGS sequence"/>
</dbReference>
<proteinExistence type="predicted"/>
<evidence type="ECO:0000313" key="5">
    <source>
        <dbReference type="Proteomes" id="UP000256541"/>
    </source>
</evidence>
<dbReference type="OrthoDB" id="572496at2"/>
<reference evidence="4 5" key="1">
    <citation type="submission" date="2017-04" db="EMBL/GenBank/DDBJ databases">
        <title>Comparative genome analysis of Subtercola boreus.</title>
        <authorList>
            <person name="Cho Y.-J."/>
            <person name="Cho A."/>
            <person name="Kim O.-S."/>
            <person name="Lee J.-I."/>
        </authorList>
    </citation>
    <scope>NUCLEOTIDE SEQUENCE [LARGE SCALE GENOMIC DNA]</scope>
    <source>
        <strain evidence="4 5">P27479</strain>
    </source>
</reference>
<dbReference type="PANTHER" id="PTHR43877">
    <property type="entry name" value="AMINOALKYLPHOSPHONATE N-ACETYLTRANSFERASE-RELATED-RELATED"/>
    <property type="match status" value="1"/>
</dbReference>
<dbReference type="Gene3D" id="3.40.630.30">
    <property type="match status" value="1"/>
</dbReference>
<dbReference type="SUPFAM" id="SSF55729">
    <property type="entry name" value="Acyl-CoA N-acyltransferases (Nat)"/>
    <property type="match status" value="1"/>
</dbReference>